<dbReference type="RefSeq" id="WP_172273116.1">
    <property type="nucleotide sequence ID" value="NZ_CASGMU010000001.1"/>
</dbReference>
<sequence>MEAAIRRSEELFMMGFNCSQSVVAPFAGLYGYTEEQALRLSAGLGAGIGRMRLTCGAVCGMAILAGMDCGSSVPGDREGKSANYKVVQMLAEKFRDVHGSICCSELLKLKKDAPLSFEASERTAEYYRTRPCVNQIITAARIFAEYYKEKYS</sequence>
<protein>
    <submittedName>
        <fullName evidence="1">C_GCAxxG_C_C family protein</fullName>
    </submittedName>
</protein>
<dbReference type="InterPro" id="IPR010181">
    <property type="entry name" value="CGCAxxGCC_motif"/>
</dbReference>
<reference evidence="1 2" key="1">
    <citation type="submission" date="2020-05" db="EMBL/GenBank/DDBJ databases">
        <title>Distinct polysaccharide utilization as determinants for interspecies competition between intestinal Prevotella spp.</title>
        <authorList>
            <person name="Galvez E.J.C."/>
            <person name="Iljazovic A."/>
            <person name="Strowig T."/>
        </authorList>
    </citation>
    <scope>NUCLEOTIDE SEQUENCE [LARGE SCALE GENOMIC DNA]</scope>
    <source>
        <strain evidence="1 2">PMUR</strain>
    </source>
</reference>
<dbReference type="Proteomes" id="UP000714420">
    <property type="component" value="Unassembled WGS sequence"/>
</dbReference>
<evidence type="ECO:0000313" key="2">
    <source>
        <dbReference type="Proteomes" id="UP000714420"/>
    </source>
</evidence>
<proteinExistence type="predicted"/>
<name>A0ABX2AJ57_9BACT</name>
<dbReference type="NCBIfam" id="TIGR01909">
    <property type="entry name" value="C_GCAxxG_C_C"/>
    <property type="match status" value="1"/>
</dbReference>
<keyword evidence="2" id="KW-1185">Reference proteome</keyword>
<comment type="caution">
    <text evidence="1">The sequence shown here is derived from an EMBL/GenBank/DDBJ whole genome shotgun (WGS) entry which is preliminary data.</text>
</comment>
<gene>
    <name evidence="1" type="ORF">HPS56_01460</name>
</gene>
<dbReference type="EMBL" id="JABKKF010000001">
    <property type="protein sequence ID" value="NPD91040.1"/>
    <property type="molecule type" value="Genomic_DNA"/>
</dbReference>
<evidence type="ECO:0000313" key="1">
    <source>
        <dbReference type="EMBL" id="NPD91040.1"/>
    </source>
</evidence>
<accession>A0ABX2AJ57</accession>
<organism evidence="1 2">
    <name type="scientific">Xylanibacter muris</name>
    <dbReference type="NCBI Taxonomy" id="2736290"/>
    <lineage>
        <taxon>Bacteria</taxon>
        <taxon>Pseudomonadati</taxon>
        <taxon>Bacteroidota</taxon>
        <taxon>Bacteroidia</taxon>
        <taxon>Bacteroidales</taxon>
        <taxon>Prevotellaceae</taxon>
        <taxon>Xylanibacter</taxon>
    </lineage>
</organism>
<dbReference type="Pfam" id="PF09719">
    <property type="entry name" value="C_GCAxxG_C_C"/>
    <property type="match status" value="1"/>
</dbReference>